<gene>
    <name evidence="3" type="primary">Aste57867_17391</name>
    <name evidence="2" type="ORF">As57867_017331</name>
    <name evidence="3" type="ORF">ASTE57867_17391</name>
</gene>
<organism evidence="3 4">
    <name type="scientific">Aphanomyces stellatus</name>
    <dbReference type="NCBI Taxonomy" id="120398"/>
    <lineage>
        <taxon>Eukaryota</taxon>
        <taxon>Sar</taxon>
        <taxon>Stramenopiles</taxon>
        <taxon>Oomycota</taxon>
        <taxon>Saprolegniomycetes</taxon>
        <taxon>Saprolegniales</taxon>
        <taxon>Verrucalvaceae</taxon>
        <taxon>Aphanomyces</taxon>
    </lineage>
</organism>
<feature type="compositionally biased region" description="Low complexity" evidence="1">
    <location>
        <begin position="314"/>
        <end position="326"/>
    </location>
</feature>
<sequence length="336" mass="36429">MPKPKSAHPGVKKTPLFAVSEHQVLTSYAACPHTSNLEWTPEYVVEEDAETLPLDDVAHDPPPATMMANLEWIRGATKGRKPRRRRSSTPFLSLSPTLEAAIAALVLADRHPMASPRPLKWTNQTAAFLRLKMVVWTADDALPPTKCGVSQGRLVAGDFLHSIDGAAPERTPPTTPRPWIVRYTTPPPPAGSRGDAPTSETTQLRNYDVHWVDKDDKLGVVLHRVCAASATLTMVSALKRMPVETLATRHNVDVGDILVAVNGTFDAVRKGFRATMKHIARLDFPINLTFRGLGGIITPDAVTSPRLVQPTGDATSPLSSPTSLASFRPSPSCVVQ</sequence>
<dbReference type="EMBL" id="CAADRA010006169">
    <property type="protein sequence ID" value="VFT94147.1"/>
    <property type="molecule type" value="Genomic_DNA"/>
</dbReference>
<evidence type="ECO:0000313" key="2">
    <source>
        <dbReference type="EMBL" id="KAF0691360.1"/>
    </source>
</evidence>
<evidence type="ECO:0000256" key="1">
    <source>
        <dbReference type="SAM" id="MobiDB-lite"/>
    </source>
</evidence>
<feature type="region of interest" description="Disordered" evidence="1">
    <location>
        <begin position="307"/>
        <end position="336"/>
    </location>
</feature>
<reference evidence="3 4" key="1">
    <citation type="submission" date="2019-03" db="EMBL/GenBank/DDBJ databases">
        <authorList>
            <person name="Gaulin E."/>
            <person name="Dumas B."/>
        </authorList>
    </citation>
    <scope>NUCLEOTIDE SEQUENCE [LARGE SCALE GENOMIC DNA]</scope>
    <source>
        <strain evidence="3">CBS 568.67</strain>
    </source>
</reference>
<evidence type="ECO:0000313" key="3">
    <source>
        <dbReference type="EMBL" id="VFT94147.1"/>
    </source>
</evidence>
<dbReference type="EMBL" id="VJMH01006148">
    <property type="protein sequence ID" value="KAF0691360.1"/>
    <property type="molecule type" value="Genomic_DNA"/>
</dbReference>
<reference evidence="2" key="2">
    <citation type="submission" date="2019-06" db="EMBL/GenBank/DDBJ databases">
        <title>Genomics analysis of Aphanomyces spp. identifies a new class of oomycete effector associated with host adaptation.</title>
        <authorList>
            <person name="Gaulin E."/>
        </authorList>
    </citation>
    <scope>NUCLEOTIDE SEQUENCE</scope>
    <source>
        <strain evidence="2">CBS 578.67</strain>
    </source>
</reference>
<proteinExistence type="predicted"/>
<protein>
    <submittedName>
        <fullName evidence="3">Aste57867_17391 protein</fullName>
    </submittedName>
</protein>
<dbReference type="OrthoDB" id="87473at2759"/>
<dbReference type="Proteomes" id="UP000332933">
    <property type="component" value="Unassembled WGS sequence"/>
</dbReference>
<accession>A0A485L7X3</accession>
<name>A0A485L7X3_9STRA</name>
<evidence type="ECO:0000313" key="4">
    <source>
        <dbReference type="Proteomes" id="UP000332933"/>
    </source>
</evidence>
<keyword evidence="4" id="KW-1185">Reference proteome</keyword>
<dbReference type="AlphaFoldDB" id="A0A485L7X3"/>